<dbReference type="EMBL" id="CP069127">
    <property type="protein sequence ID" value="QRG70281.1"/>
    <property type="molecule type" value="Genomic_DNA"/>
</dbReference>
<dbReference type="Proteomes" id="UP000596248">
    <property type="component" value="Chromosome"/>
</dbReference>
<evidence type="ECO:0000256" key="2">
    <source>
        <dbReference type="ARBA" id="ARBA00004936"/>
    </source>
</evidence>
<feature type="transmembrane region" description="Helical" evidence="9">
    <location>
        <begin position="118"/>
        <end position="140"/>
    </location>
</feature>
<dbReference type="Pfam" id="PF00884">
    <property type="entry name" value="Sulfatase"/>
    <property type="match status" value="1"/>
</dbReference>
<dbReference type="PANTHER" id="PTHR47371:SF3">
    <property type="entry name" value="PHOSPHOGLYCEROL TRANSFERASE I"/>
    <property type="match status" value="1"/>
</dbReference>
<dbReference type="InterPro" id="IPR012160">
    <property type="entry name" value="LtaS-like"/>
</dbReference>
<sequence length="595" mass="67766">MRVLLKDDFFVFSQLCGIMLKSVFFVYLATDMAYSLTPFHLADVLKSLPLYISIYLTLLSFVYLAKRKVYIALILNFIVSFILLMDFVYLRAFGVPTSLFSLPMIEFLGDVGDSAFDLFHMLDFLFFADVILWSSLLLFFRKSYSKTAIQGWKFISCMTFAVVTGYVAYPEGLVQKMLSIKHRPIFAIQKVTPIGYHLFDSYEFMRSSHAISLSDHDRKKVRQWFDRNKKINKQQSTDEQLHKGIFQGKNVVFIHFESLESSVIGQRIHGQEITPELNKLLSHSFYFPKIKEQVGEGNSADAEFMVLNSLYPLPQGIISLRYPSNSYFAFPKELAGHGYETAAFVGMKKGFMNMGIVLPNFGFKKIFSFPDNQSEKKIGLGIPDQDMFDQSIPYIKSLKSPFFAYMITLTNHVPYKLPPNMQTLTPPPGMKKDGVARYLQSVHYADQAVGSFIEGLKKERLLDQTVLVIYGDHQGVNKYYARDVQKSGISWLKNDKNLPLLIYHSSLKGVTLSQMGGQIDILPTVHHLLGLPDNPRTAYRAGRNLFSSDKGFAALRNGQYVSDDVSNTDIRRHRQKGVEISAKVIQGNLFPTPDY</sequence>
<feature type="domain" description="Sulfatase N-terminal" evidence="10">
    <location>
        <begin position="249"/>
        <end position="530"/>
    </location>
</feature>
<evidence type="ECO:0000313" key="12">
    <source>
        <dbReference type="Proteomes" id="UP000596248"/>
    </source>
</evidence>
<accession>A0ABX7FWV3</accession>
<dbReference type="PIRSF" id="PIRSF005091">
    <property type="entry name" value="Mmb_sulf_HI1246"/>
    <property type="match status" value="1"/>
</dbReference>
<protein>
    <submittedName>
        <fullName evidence="11">LTA synthase family protein</fullName>
    </submittedName>
</protein>
<keyword evidence="5 9" id="KW-0812">Transmembrane</keyword>
<evidence type="ECO:0000313" key="11">
    <source>
        <dbReference type="EMBL" id="QRG70281.1"/>
    </source>
</evidence>
<evidence type="ECO:0000259" key="10">
    <source>
        <dbReference type="Pfam" id="PF00884"/>
    </source>
</evidence>
<evidence type="ECO:0000256" key="6">
    <source>
        <dbReference type="ARBA" id="ARBA00022989"/>
    </source>
</evidence>
<keyword evidence="4 8" id="KW-1003">Cell membrane</keyword>
<feature type="transmembrane region" description="Helical" evidence="9">
    <location>
        <begin position="9"/>
        <end position="28"/>
    </location>
</feature>
<dbReference type="SUPFAM" id="SSF53649">
    <property type="entry name" value="Alkaline phosphatase-like"/>
    <property type="match status" value="1"/>
</dbReference>
<dbReference type="RefSeq" id="WP_203357255.1">
    <property type="nucleotide sequence ID" value="NZ_CP069127.1"/>
</dbReference>
<evidence type="ECO:0000256" key="7">
    <source>
        <dbReference type="ARBA" id="ARBA00023136"/>
    </source>
</evidence>
<name>A0ABX7FWV3_BRECH</name>
<comment type="pathway">
    <text evidence="2">Cell wall biogenesis; lipoteichoic acid biosynthesis.</text>
</comment>
<evidence type="ECO:0000256" key="1">
    <source>
        <dbReference type="ARBA" id="ARBA00004651"/>
    </source>
</evidence>
<dbReference type="Gene3D" id="3.40.720.10">
    <property type="entry name" value="Alkaline Phosphatase, subunit A"/>
    <property type="match status" value="1"/>
</dbReference>
<evidence type="ECO:0000256" key="3">
    <source>
        <dbReference type="ARBA" id="ARBA00009983"/>
    </source>
</evidence>
<evidence type="ECO:0000256" key="8">
    <source>
        <dbReference type="PIRNR" id="PIRNR005091"/>
    </source>
</evidence>
<dbReference type="InterPro" id="IPR050448">
    <property type="entry name" value="OpgB/LTA_synthase_biosynth"/>
</dbReference>
<evidence type="ECO:0000256" key="5">
    <source>
        <dbReference type="ARBA" id="ARBA00022692"/>
    </source>
</evidence>
<keyword evidence="6 9" id="KW-1133">Transmembrane helix</keyword>
<keyword evidence="12" id="KW-1185">Reference proteome</keyword>
<comment type="subcellular location">
    <subcellularLocation>
        <location evidence="1">Cell membrane</location>
        <topology evidence="1">Multi-pass membrane protein</topology>
    </subcellularLocation>
</comment>
<feature type="transmembrane region" description="Helical" evidence="9">
    <location>
        <begin position="70"/>
        <end position="90"/>
    </location>
</feature>
<dbReference type="InterPro" id="IPR000917">
    <property type="entry name" value="Sulfatase_N"/>
</dbReference>
<reference evidence="11 12" key="1">
    <citation type="submission" date="2021-01" db="EMBL/GenBank/DDBJ databases">
        <title>Identification of strong promoters based on the transcriptome of Brevibacillus choshinensis.</title>
        <authorList>
            <person name="Yao D."/>
            <person name="Zhang K."/>
            <person name="Wu J."/>
        </authorList>
    </citation>
    <scope>NUCLEOTIDE SEQUENCE [LARGE SCALE GENOMIC DNA]</scope>
    <source>
        <strain evidence="11 12">HPD31-SP3</strain>
    </source>
</reference>
<gene>
    <name evidence="11" type="ORF">JNE38_14885</name>
</gene>
<evidence type="ECO:0000256" key="4">
    <source>
        <dbReference type="ARBA" id="ARBA00022475"/>
    </source>
</evidence>
<feature type="transmembrane region" description="Helical" evidence="9">
    <location>
        <begin position="152"/>
        <end position="169"/>
    </location>
</feature>
<keyword evidence="7 8" id="KW-0472">Membrane</keyword>
<comment type="similarity">
    <text evidence="3 8">Belongs to the LTA synthase family.</text>
</comment>
<dbReference type="PANTHER" id="PTHR47371">
    <property type="entry name" value="LIPOTEICHOIC ACID SYNTHASE"/>
    <property type="match status" value="1"/>
</dbReference>
<dbReference type="CDD" id="cd16015">
    <property type="entry name" value="LTA_synthase"/>
    <property type="match status" value="1"/>
</dbReference>
<organism evidence="11 12">
    <name type="scientific">Brevibacillus choshinensis</name>
    <dbReference type="NCBI Taxonomy" id="54911"/>
    <lineage>
        <taxon>Bacteria</taxon>
        <taxon>Bacillati</taxon>
        <taxon>Bacillota</taxon>
        <taxon>Bacilli</taxon>
        <taxon>Bacillales</taxon>
        <taxon>Paenibacillaceae</taxon>
        <taxon>Brevibacillus</taxon>
    </lineage>
</organism>
<dbReference type="InterPro" id="IPR017850">
    <property type="entry name" value="Alkaline_phosphatase_core_sf"/>
</dbReference>
<proteinExistence type="inferred from homology"/>
<feature type="transmembrane region" description="Helical" evidence="9">
    <location>
        <begin position="48"/>
        <end position="65"/>
    </location>
</feature>
<evidence type="ECO:0000256" key="9">
    <source>
        <dbReference type="SAM" id="Phobius"/>
    </source>
</evidence>
<dbReference type="Gene3D" id="3.30.1120.170">
    <property type="match status" value="1"/>
</dbReference>